<feature type="region of interest" description="Disordered" evidence="1">
    <location>
        <begin position="375"/>
        <end position="410"/>
    </location>
</feature>
<feature type="compositionally biased region" description="Polar residues" evidence="1">
    <location>
        <begin position="65"/>
        <end position="74"/>
    </location>
</feature>
<protein>
    <submittedName>
        <fullName evidence="2">CsiV family protein</fullName>
    </submittedName>
</protein>
<feature type="region of interest" description="Disordered" evidence="1">
    <location>
        <begin position="49"/>
        <end position="142"/>
    </location>
</feature>
<reference evidence="2 3" key="1">
    <citation type="submission" date="2024-02" db="EMBL/GenBank/DDBJ databases">
        <title>A novel Wenzhouxiangellaceae bacterium, isolated from coastal sediments.</title>
        <authorList>
            <person name="Du Z.-J."/>
            <person name="Ye Y.-Q."/>
            <person name="Zhang X.-Y."/>
        </authorList>
    </citation>
    <scope>NUCLEOTIDE SEQUENCE [LARGE SCALE GENOMIC DNA]</scope>
    <source>
        <strain evidence="2 3">CH-27</strain>
    </source>
</reference>
<proteinExistence type="predicted"/>
<name>A0AAW9R744_9GAMM</name>
<organism evidence="2 3">
    <name type="scientific">Elongatibacter sediminis</name>
    <dbReference type="NCBI Taxonomy" id="3119006"/>
    <lineage>
        <taxon>Bacteria</taxon>
        <taxon>Pseudomonadati</taxon>
        <taxon>Pseudomonadota</taxon>
        <taxon>Gammaproteobacteria</taxon>
        <taxon>Chromatiales</taxon>
        <taxon>Wenzhouxiangellaceae</taxon>
        <taxon>Elongatibacter</taxon>
    </lineage>
</organism>
<dbReference type="AlphaFoldDB" id="A0AAW9R744"/>
<dbReference type="RefSeq" id="WP_354695506.1">
    <property type="nucleotide sequence ID" value="NZ_JAZHOG010000007.1"/>
</dbReference>
<evidence type="ECO:0000256" key="1">
    <source>
        <dbReference type="SAM" id="MobiDB-lite"/>
    </source>
</evidence>
<feature type="compositionally biased region" description="Polar residues" evidence="1">
    <location>
        <begin position="89"/>
        <end position="106"/>
    </location>
</feature>
<sequence length="410" mass="43810">MTALAAAEAEETETRYRVELLVLRHLDSTADPRLEEYFRDFSEALDLRAPKTDDEVSADPANPAANESTANTASGPGDRTETGSGEVLGQSNGDKPGTSDLSQQGAGDSAIADAGEPPLGSAGDEMIEEPPEPVATLIEEPGETLSDAWRRLRQSAGFRPLLYFSWEQSENEPFPSLRVHDDELLHEDDPWAELRLPSDPASGALAGSQPPAEFGDVPSGPVPSSQMPNAQPAGETPPPEAAGSHAATDTALPDPRRFYRLDGTARLRRSRFLHLELDLEWREPQSPGIAYPDALDSASIPADPAPLPDTPVSAPSGMTGPVAGGDTARETPPAIAVYHLQQSRQVRTDQVEYFDGPFLGVLAVISRIEVPVEPRTPDVQSAVGRTNADTRRTNENTLTNRPAGALKPAQ</sequence>
<comment type="caution">
    <text evidence="2">The sequence shown here is derived from an EMBL/GenBank/DDBJ whole genome shotgun (WGS) entry which is preliminary data.</text>
</comment>
<keyword evidence="3" id="KW-1185">Reference proteome</keyword>
<dbReference type="InterPro" id="IPR021241">
    <property type="entry name" value="CsiV"/>
</dbReference>
<accession>A0AAW9R744</accession>
<dbReference type="Proteomes" id="UP001359886">
    <property type="component" value="Unassembled WGS sequence"/>
</dbReference>
<feature type="region of interest" description="Disordered" evidence="1">
    <location>
        <begin position="190"/>
        <end position="257"/>
    </location>
</feature>
<evidence type="ECO:0000313" key="2">
    <source>
        <dbReference type="EMBL" id="MEJ8568182.1"/>
    </source>
</evidence>
<feature type="region of interest" description="Disordered" evidence="1">
    <location>
        <begin position="300"/>
        <end position="329"/>
    </location>
</feature>
<dbReference type="EMBL" id="JAZHOG010000007">
    <property type="protein sequence ID" value="MEJ8568182.1"/>
    <property type="molecule type" value="Genomic_DNA"/>
</dbReference>
<gene>
    <name evidence="2" type="ORF">V3330_11140</name>
</gene>
<dbReference type="Pfam" id="PF10972">
    <property type="entry name" value="CsiV"/>
    <property type="match status" value="1"/>
</dbReference>
<evidence type="ECO:0000313" key="3">
    <source>
        <dbReference type="Proteomes" id="UP001359886"/>
    </source>
</evidence>